<organism evidence="1 2">
    <name type="scientific">Paraburkholderia rhynchosiae</name>
    <dbReference type="NCBI Taxonomy" id="487049"/>
    <lineage>
        <taxon>Bacteria</taxon>
        <taxon>Pseudomonadati</taxon>
        <taxon>Pseudomonadota</taxon>
        <taxon>Betaproteobacteria</taxon>
        <taxon>Burkholderiales</taxon>
        <taxon>Burkholderiaceae</taxon>
        <taxon>Paraburkholderia</taxon>
    </lineage>
</organism>
<name>A0ACC7NPR8_9BURK</name>
<dbReference type="Proteomes" id="UP001629235">
    <property type="component" value="Unassembled WGS sequence"/>
</dbReference>
<comment type="caution">
    <text evidence="1">The sequence shown here is derived from an EMBL/GenBank/DDBJ whole genome shotgun (WGS) entry which is preliminary data.</text>
</comment>
<gene>
    <name evidence="1" type="ORF">PQR01_40775</name>
</gene>
<keyword evidence="2" id="KW-1185">Reference proteome</keyword>
<accession>A0ACC7NPR8</accession>
<reference evidence="1 2" key="1">
    <citation type="journal article" date="2024" name="Chem. Sci.">
        <title>Discovery of megapolipeptins by genome mining of a Burkholderiales bacteria collection.</title>
        <authorList>
            <person name="Paulo B.S."/>
            <person name="Recchia M.J.J."/>
            <person name="Lee S."/>
            <person name="Fergusson C.H."/>
            <person name="Romanowski S.B."/>
            <person name="Hernandez A."/>
            <person name="Krull N."/>
            <person name="Liu D.Y."/>
            <person name="Cavanagh H."/>
            <person name="Bos A."/>
            <person name="Gray C.A."/>
            <person name="Murphy B.T."/>
            <person name="Linington R.G."/>
            <person name="Eustaquio A.S."/>
        </authorList>
    </citation>
    <scope>NUCLEOTIDE SEQUENCE [LARGE SCALE GENOMIC DNA]</scope>
    <source>
        <strain evidence="1 2">RL18-126-BIB-B</strain>
    </source>
</reference>
<dbReference type="EMBL" id="JAQQDW010000278">
    <property type="protein sequence ID" value="MFM0109520.1"/>
    <property type="molecule type" value="Genomic_DNA"/>
</dbReference>
<evidence type="ECO:0000313" key="1">
    <source>
        <dbReference type="EMBL" id="MFM0109520.1"/>
    </source>
</evidence>
<protein>
    <submittedName>
        <fullName evidence="1">Uncharacterized protein</fullName>
    </submittedName>
</protein>
<evidence type="ECO:0000313" key="2">
    <source>
        <dbReference type="Proteomes" id="UP001629235"/>
    </source>
</evidence>
<sequence>MSQILINQYLNNLARLKKIGGTHRESVVREAFKDLLKDWGKQHDLVFIAEYELDTLTRNKRYVDGALLYELRVPFGYWEAKDTKDDLDAEIALKFKRGYPQDNIIFEDTAAAVLIQHRQEVMRCDVLRRLSRPSKCCGRPRPFFFGPQYSPGIRTF</sequence>
<proteinExistence type="predicted"/>